<dbReference type="SUPFAM" id="SSF53850">
    <property type="entry name" value="Periplasmic binding protein-like II"/>
    <property type="match status" value="1"/>
</dbReference>
<dbReference type="KEGG" id="plw:D5F53_32750"/>
<comment type="similarity">
    <text evidence="3 10">Belongs to the PstS family.</text>
</comment>
<dbReference type="PANTHER" id="PTHR30570">
    <property type="entry name" value="PERIPLASMIC PHOSPHATE BINDING COMPONENT OF PHOSPHATE ABC TRANSPORTER"/>
    <property type="match status" value="1"/>
</dbReference>
<dbReference type="InterPro" id="IPR011862">
    <property type="entry name" value="Phos-bd"/>
</dbReference>
<feature type="region of interest" description="Disordered" evidence="11">
    <location>
        <begin position="22"/>
        <end position="46"/>
    </location>
</feature>
<dbReference type="CDD" id="cd13654">
    <property type="entry name" value="PBP2_phosphate_like_2"/>
    <property type="match status" value="1"/>
</dbReference>
<evidence type="ECO:0000256" key="11">
    <source>
        <dbReference type="SAM" id="MobiDB-lite"/>
    </source>
</evidence>
<dbReference type="EMBL" id="CP032413">
    <property type="protein sequence ID" value="AYB48093.1"/>
    <property type="molecule type" value="Genomic_DNA"/>
</dbReference>
<dbReference type="PANTHER" id="PTHR30570:SF1">
    <property type="entry name" value="PHOSPHATE-BINDING PROTEIN PSTS"/>
    <property type="match status" value="1"/>
</dbReference>
<dbReference type="RefSeq" id="WP_119851447.1">
    <property type="nucleotide sequence ID" value="NZ_CP032413.1"/>
</dbReference>
<keyword evidence="13" id="KW-0614">Plasmid</keyword>
<evidence type="ECO:0000256" key="6">
    <source>
        <dbReference type="ARBA" id="ARBA00022592"/>
    </source>
</evidence>
<keyword evidence="10" id="KW-0472">Membrane</keyword>
<keyword evidence="14" id="KW-1185">Reference proteome</keyword>
<evidence type="ECO:0000256" key="1">
    <source>
        <dbReference type="ARBA" id="ARBA00002841"/>
    </source>
</evidence>
<comment type="function">
    <text evidence="1">Part of the ABC transporter complex PstSACB involved in phosphate import.</text>
</comment>
<evidence type="ECO:0000256" key="8">
    <source>
        <dbReference type="ARBA" id="ARBA00023139"/>
    </source>
</evidence>
<keyword evidence="7 10" id="KW-0732">Signal</keyword>
<evidence type="ECO:0000259" key="12">
    <source>
        <dbReference type="Pfam" id="PF12849"/>
    </source>
</evidence>
<gene>
    <name evidence="13" type="ORF">D5F53_32750</name>
</gene>
<evidence type="ECO:0000256" key="3">
    <source>
        <dbReference type="ARBA" id="ARBA00008725"/>
    </source>
</evidence>
<dbReference type="InterPro" id="IPR050811">
    <property type="entry name" value="Phosphate_ABC_transporter"/>
</dbReference>
<keyword evidence="8 10" id="KW-0564">Palmitate</keyword>
<feature type="compositionally biased region" description="Polar residues" evidence="11">
    <location>
        <begin position="26"/>
        <end position="39"/>
    </location>
</feature>
<reference evidence="13 14" key="1">
    <citation type="submission" date="2018-09" db="EMBL/GenBank/DDBJ databases">
        <title>Genome Sequence of Paenibacillus lautus Strain E7593-69, Azo Dye-Degrading Bacteria, Isolated from Commercial Tattoo Inks.</title>
        <authorList>
            <person name="Nho S.W."/>
            <person name="Kim S.-J."/>
            <person name="Kweon O."/>
            <person name="Cerniglia C.E."/>
        </authorList>
    </citation>
    <scope>NUCLEOTIDE SEQUENCE [LARGE SCALE GENOMIC DNA]</scope>
    <source>
        <strain evidence="13 14">E7593-69</strain>
        <plasmid evidence="13 14">pAZOPL1</plasmid>
    </source>
</reference>
<dbReference type="Pfam" id="PF12849">
    <property type="entry name" value="PBP_like_2"/>
    <property type="match status" value="1"/>
</dbReference>
<dbReference type="GO" id="GO:0006817">
    <property type="term" value="P:phosphate ion transport"/>
    <property type="evidence" value="ECO:0007669"/>
    <property type="project" value="UniProtKB-UniRule"/>
</dbReference>
<comment type="subcellular location">
    <subcellularLocation>
        <location evidence="2 10">Cell membrane</location>
        <topology evidence="2 10">Lipid-anchor</topology>
    </subcellularLocation>
</comment>
<dbReference type="Gene3D" id="3.40.190.10">
    <property type="entry name" value="Periplasmic binding protein-like II"/>
    <property type="match status" value="2"/>
</dbReference>
<evidence type="ECO:0000313" key="14">
    <source>
        <dbReference type="Proteomes" id="UP000266552"/>
    </source>
</evidence>
<evidence type="ECO:0000256" key="10">
    <source>
        <dbReference type="RuleBase" id="RU367119"/>
    </source>
</evidence>
<evidence type="ECO:0000256" key="5">
    <source>
        <dbReference type="ARBA" id="ARBA00022448"/>
    </source>
</evidence>
<dbReference type="GO" id="GO:0005886">
    <property type="term" value="C:plasma membrane"/>
    <property type="evidence" value="ECO:0007669"/>
    <property type="project" value="UniProtKB-SubCell"/>
</dbReference>
<dbReference type="Proteomes" id="UP000266552">
    <property type="component" value="Plasmid pAZOPL1"/>
</dbReference>
<keyword evidence="6 10" id="KW-0592">Phosphate transport</keyword>
<evidence type="ECO:0000256" key="4">
    <source>
        <dbReference type="ARBA" id="ARBA00011529"/>
    </source>
</evidence>
<feature type="signal peptide" evidence="10">
    <location>
        <begin position="1"/>
        <end position="26"/>
    </location>
</feature>
<evidence type="ECO:0000313" key="13">
    <source>
        <dbReference type="EMBL" id="AYB48093.1"/>
    </source>
</evidence>
<evidence type="ECO:0000256" key="9">
    <source>
        <dbReference type="ARBA" id="ARBA00023288"/>
    </source>
</evidence>
<dbReference type="GO" id="GO:0042301">
    <property type="term" value="F:phosphate ion binding"/>
    <property type="evidence" value="ECO:0007669"/>
    <property type="project" value="UniProtKB-UniRule"/>
</dbReference>
<geneLocation type="plasmid" evidence="13 14">
    <name>pAZOPL1</name>
</geneLocation>
<feature type="chain" id="PRO_5027161581" description="Phosphate-binding protein" evidence="10">
    <location>
        <begin position="27"/>
        <end position="323"/>
    </location>
</feature>
<dbReference type="NCBIfam" id="TIGR02136">
    <property type="entry name" value="ptsS_2"/>
    <property type="match status" value="1"/>
</dbReference>
<comment type="subunit">
    <text evidence="4 10">The complex is composed of two ATP-binding proteins (PstB), two transmembrane proteins (PstC and PstA) and a solute-binding protein (PstS).</text>
</comment>
<dbReference type="FunFam" id="3.40.190.10:FF:000055">
    <property type="entry name" value="Phosphate ABC transporter, phosphate-binding protein"/>
    <property type="match status" value="1"/>
</dbReference>
<protein>
    <recommendedName>
        <fullName evidence="10">Phosphate-binding protein</fullName>
    </recommendedName>
</protein>
<evidence type="ECO:0000256" key="7">
    <source>
        <dbReference type="ARBA" id="ARBA00022729"/>
    </source>
</evidence>
<comment type="function">
    <text evidence="10">Involved in the system for phosphate transport across the cytoplasmic membrane.</text>
</comment>
<dbReference type="AlphaFoldDB" id="A0A385TX87"/>
<dbReference type="PROSITE" id="PS51257">
    <property type="entry name" value="PROKAR_LIPOPROTEIN"/>
    <property type="match status" value="1"/>
</dbReference>
<keyword evidence="10" id="KW-1003">Cell membrane</keyword>
<sequence length="323" mass="35193">MKRGKALVVGLAFSILLAGCSGGTSGDTPQSEPNTPKSNASEEAKLSGTIEIDGSSTVYPLTEAVAEEFGSEHKDVRVTVGISGTGGGFKRFTTGEIAVTNASRPIKPEEAEDAKANGIEYTELEVAYDGLSVIVNPQNDWVDYLTVKELNEIFKPNSTVKKWSDIRPDWPAEDIKVFSPGADSGTFDYFTEVINGKAQESRNDPQVTFSENDNTLVQGIEGEKNGLGYFGYAYYEENQDKLKLVPIDSGDGPVSPSPETINDGTYKPLSRPLSIYVNNKELEKPEVNAFINFYLNNAGDLSEEVGYIRLPQEMYDEGLAKLK</sequence>
<accession>A0A385TX87</accession>
<keyword evidence="5 10" id="KW-0813">Transport</keyword>
<feature type="domain" description="PBP" evidence="12">
    <location>
        <begin position="40"/>
        <end position="296"/>
    </location>
</feature>
<dbReference type="InterPro" id="IPR024370">
    <property type="entry name" value="PBP_domain"/>
</dbReference>
<proteinExistence type="inferred from homology"/>
<evidence type="ECO:0000256" key="2">
    <source>
        <dbReference type="ARBA" id="ARBA00004193"/>
    </source>
</evidence>
<organism evidence="13 14">
    <name type="scientific">Paenibacillus lautus</name>
    <name type="common">Bacillus lautus</name>
    <dbReference type="NCBI Taxonomy" id="1401"/>
    <lineage>
        <taxon>Bacteria</taxon>
        <taxon>Bacillati</taxon>
        <taxon>Bacillota</taxon>
        <taxon>Bacilli</taxon>
        <taxon>Bacillales</taxon>
        <taxon>Paenibacillaceae</taxon>
        <taxon>Paenibacillus</taxon>
    </lineage>
</organism>
<keyword evidence="9 10" id="KW-0449">Lipoprotein</keyword>
<name>A0A385TX87_PAELA</name>